<dbReference type="AlphaFoldDB" id="A0A9P9WPT5"/>
<comment type="caution">
    <text evidence="1">The sequence shown here is derived from an EMBL/GenBank/DDBJ whole genome shotgun (WGS) entry which is preliminary data.</text>
</comment>
<accession>A0A9P9WPT5</accession>
<sequence>MAKCGLHTGLLSLPNELLVTVAGHFAASPDKMDLPRAGAVCTRSTDYNSLLSLSSTSRRFAAVNRPLIYRVVELTDIKGMLLLIRTLLGHRDLRHLVLHLSIGCVVRKKISDEDGLQDMIAACATYLNSIKSLDGQDQRMLGYFKIGERSTVCIEGIHYGGVLGGFLAALLCLTPSVETLRFLANGRWDPRQWRRDAEQDPLDTMKVMVKDLISWLEPQPMSKIRRLQLICCKPNTTVTQDRFSDCSIPMRVFSSLCPTLQVIETFGDNGWWITPSTSNSFSAPGKILEVTALNSHSLGQNVAGIGRNFRGLQKLTIRVTEKPLYGQVDIERGLLGLADSLEYLHIELPWDKPFIEQLGRDSRLECLHKMNHLRHLHVQLGALCPQAMPLIEGPVSKSGSQLGDYSLAVDLPPSLESLELVETLQMAYKDLDDGMGVTVRRWLRHEYDHALMNMILEFCTQASSTQPCLRYFCLLAARETEVLKKHVPVIKDVCAAQSIVAEVEVPGFGKRKNVRHLL</sequence>
<reference evidence="1" key="1">
    <citation type="submission" date="2021-03" db="EMBL/GenBank/DDBJ databases">
        <title>Revisited historic fungal species revealed as producer of novel bioactive compounds through whole genome sequencing and comparative genomics.</title>
        <authorList>
            <person name="Vignolle G.A."/>
            <person name="Hochenegger N."/>
            <person name="Mach R.L."/>
            <person name="Mach-Aigner A.R."/>
            <person name="Javad Rahimi M."/>
            <person name="Salim K.A."/>
            <person name="Chan C.M."/>
            <person name="Lim L.B.L."/>
            <person name="Cai F."/>
            <person name="Druzhinina I.S."/>
            <person name="U'Ren J.M."/>
            <person name="Derntl C."/>
        </authorList>
    </citation>
    <scope>NUCLEOTIDE SEQUENCE</scope>
    <source>
        <strain evidence="1">TUCIM 5799</strain>
    </source>
</reference>
<proteinExistence type="predicted"/>
<evidence type="ECO:0000313" key="2">
    <source>
        <dbReference type="Proteomes" id="UP000829685"/>
    </source>
</evidence>
<dbReference type="Proteomes" id="UP000829685">
    <property type="component" value="Unassembled WGS sequence"/>
</dbReference>
<evidence type="ECO:0000313" key="1">
    <source>
        <dbReference type="EMBL" id="KAI1873498.1"/>
    </source>
</evidence>
<protein>
    <submittedName>
        <fullName evidence="1">Uncharacterized protein</fullName>
    </submittedName>
</protein>
<keyword evidence="2" id="KW-1185">Reference proteome</keyword>
<dbReference type="EMBL" id="JAFIMR010000010">
    <property type="protein sequence ID" value="KAI1873498.1"/>
    <property type="molecule type" value="Genomic_DNA"/>
</dbReference>
<name>A0A9P9WPT5_9PEZI</name>
<gene>
    <name evidence="1" type="ORF">JX265_005120</name>
</gene>
<organism evidence="1 2">
    <name type="scientific">Neoarthrinium moseri</name>
    <dbReference type="NCBI Taxonomy" id="1658444"/>
    <lineage>
        <taxon>Eukaryota</taxon>
        <taxon>Fungi</taxon>
        <taxon>Dikarya</taxon>
        <taxon>Ascomycota</taxon>
        <taxon>Pezizomycotina</taxon>
        <taxon>Sordariomycetes</taxon>
        <taxon>Xylariomycetidae</taxon>
        <taxon>Amphisphaeriales</taxon>
        <taxon>Apiosporaceae</taxon>
        <taxon>Neoarthrinium</taxon>
    </lineage>
</organism>